<name>A0ABT3FYJ2_9BACT</name>
<reference evidence="5" key="1">
    <citation type="submission" date="2022-10" db="EMBL/GenBank/DDBJ databases">
        <title>Luteolibacter sp. GHJ8, whole genome shotgun sequencing project.</title>
        <authorList>
            <person name="Zhao G."/>
            <person name="Shen L."/>
        </authorList>
    </citation>
    <scope>NUCLEOTIDE SEQUENCE</scope>
    <source>
        <strain evidence="5">GHJ8</strain>
    </source>
</reference>
<keyword evidence="2" id="KW-0238">DNA-binding</keyword>
<evidence type="ECO:0000259" key="4">
    <source>
        <dbReference type="Pfam" id="PF12802"/>
    </source>
</evidence>
<keyword evidence="3" id="KW-0804">Transcription</keyword>
<keyword evidence="6" id="KW-1185">Reference proteome</keyword>
<keyword evidence="1" id="KW-0805">Transcription regulation</keyword>
<comment type="caution">
    <text evidence="5">The sequence shown here is derived from an EMBL/GenBank/DDBJ whole genome shotgun (WGS) entry which is preliminary data.</text>
</comment>
<organism evidence="5 6">
    <name type="scientific">Luteolibacter rhizosphaerae</name>
    <dbReference type="NCBI Taxonomy" id="2989719"/>
    <lineage>
        <taxon>Bacteria</taxon>
        <taxon>Pseudomonadati</taxon>
        <taxon>Verrucomicrobiota</taxon>
        <taxon>Verrucomicrobiia</taxon>
        <taxon>Verrucomicrobiales</taxon>
        <taxon>Verrucomicrobiaceae</taxon>
        <taxon>Luteolibacter</taxon>
    </lineage>
</organism>
<dbReference type="Pfam" id="PF12802">
    <property type="entry name" value="MarR_2"/>
    <property type="match status" value="1"/>
</dbReference>
<dbReference type="Proteomes" id="UP001165653">
    <property type="component" value="Unassembled WGS sequence"/>
</dbReference>
<dbReference type="Gene3D" id="1.10.10.10">
    <property type="entry name" value="Winged helix-like DNA-binding domain superfamily/Winged helix DNA-binding domain"/>
    <property type="match status" value="1"/>
</dbReference>
<dbReference type="InterPro" id="IPR036388">
    <property type="entry name" value="WH-like_DNA-bd_sf"/>
</dbReference>
<dbReference type="InterPro" id="IPR052362">
    <property type="entry name" value="HTH-GbsR_regulator"/>
</dbReference>
<dbReference type="PANTHER" id="PTHR38465:SF1">
    <property type="entry name" value="HTH-TYPE TRANSCRIPTIONAL REGULATOR MJ1563-RELATED"/>
    <property type="match status" value="1"/>
</dbReference>
<evidence type="ECO:0000256" key="2">
    <source>
        <dbReference type="ARBA" id="ARBA00023125"/>
    </source>
</evidence>
<evidence type="ECO:0000256" key="1">
    <source>
        <dbReference type="ARBA" id="ARBA00023015"/>
    </source>
</evidence>
<evidence type="ECO:0000313" key="5">
    <source>
        <dbReference type="EMBL" id="MCW1912653.1"/>
    </source>
</evidence>
<dbReference type="RefSeq" id="WP_264511270.1">
    <property type="nucleotide sequence ID" value="NZ_JAPDDR010000002.1"/>
</dbReference>
<dbReference type="InterPro" id="IPR036390">
    <property type="entry name" value="WH_DNA-bd_sf"/>
</dbReference>
<evidence type="ECO:0000313" key="6">
    <source>
        <dbReference type="Proteomes" id="UP001165653"/>
    </source>
</evidence>
<gene>
    <name evidence="5" type="ORF">OJ996_03645</name>
</gene>
<dbReference type="InterPro" id="IPR000835">
    <property type="entry name" value="HTH_MarR-typ"/>
</dbReference>
<feature type="domain" description="HTH marR-type" evidence="4">
    <location>
        <begin position="35"/>
        <end position="94"/>
    </location>
</feature>
<proteinExistence type="predicted"/>
<evidence type="ECO:0000256" key="3">
    <source>
        <dbReference type="ARBA" id="ARBA00023163"/>
    </source>
</evidence>
<sequence length="171" mass="19067">MPPLREEEDIRDFPSLGSLESQVIQFFVDGVKVLGLPRSIGEIYGLLFISPDPLSLDDLVEKLGISKGSASQGLRALKTLGAVREIEVEGSRRSYYSASIELKRLVGGFIREQVRPHLESGQSKAGNLLQMAAAEPDPARREFYDARVRQLEYWIGRGRFVLPLLQKVLGQ</sequence>
<dbReference type="PANTHER" id="PTHR38465">
    <property type="entry name" value="HTH-TYPE TRANSCRIPTIONAL REGULATOR MJ1563-RELATED"/>
    <property type="match status" value="1"/>
</dbReference>
<dbReference type="EMBL" id="JAPDDR010000002">
    <property type="protein sequence ID" value="MCW1912653.1"/>
    <property type="molecule type" value="Genomic_DNA"/>
</dbReference>
<accession>A0ABT3FYJ2</accession>
<protein>
    <submittedName>
        <fullName evidence="5">HTH domain-containing protein</fullName>
    </submittedName>
</protein>
<dbReference type="SUPFAM" id="SSF46785">
    <property type="entry name" value="Winged helix' DNA-binding domain"/>
    <property type="match status" value="1"/>
</dbReference>